<dbReference type="Pfam" id="PF09546">
    <property type="entry name" value="Spore_III_AE"/>
    <property type="match status" value="1"/>
</dbReference>
<feature type="transmembrane region" description="Helical" evidence="1">
    <location>
        <begin position="244"/>
        <end position="262"/>
    </location>
</feature>
<keyword evidence="3" id="KW-1185">Reference proteome</keyword>
<keyword evidence="1" id="KW-1133">Transmembrane helix</keyword>
<organism evidence="2 3">
    <name type="scientific">Alkalibacillus silvisoli</name>
    <dbReference type="NCBI Taxonomy" id="392823"/>
    <lineage>
        <taxon>Bacteria</taxon>
        <taxon>Bacillati</taxon>
        <taxon>Bacillota</taxon>
        <taxon>Bacilli</taxon>
        <taxon>Bacillales</taxon>
        <taxon>Bacillaceae</taxon>
        <taxon>Alkalibacillus</taxon>
    </lineage>
</organism>
<gene>
    <name evidence="2" type="primary">spoIIIAE</name>
    <name evidence="2" type="ORF">GCM10008935_11370</name>
</gene>
<accession>A0ABP3JM58</accession>
<feature type="transmembrane region" description="Helical" evidence="1">
    <location>
        <begin position="136"/>
        <end position="156"/>
    </location>
</feature>
<dbReference type="InterPro" id="IPR014194">
    <property type="entry name" value="Spore_III_AE"/>
</dbReference>
<feature type="transmembrane region" description="Helical" evidence="1">
    <location>
        <begin position="168"/>
        <end position="193"/>
    </location>
</feature>
<protein>
    <submittedName>
        <fullName evidence="2">Stage III sporulation protein AE</fullName>
    </submittedName>
</protein>
<dbReference type="NCBIfam" id="TIGR02829">
    <property type="entry name" value="spore_III_AE"/>
    <property type="match status" value="1"/>
</dbReference>
<sequence length="395" mass="43901">MVKFIISFVVVCIMLSWNGDVVNAEEIDDEIVEDEEIQEEFEELLESDELERQWQELLTEYRDYMPLNQTDSWRDIISDGSIFSPSDWLHGITRFFLNEWIVNGKTLGMLIFLTLLSVLLKVLIHSFENKSVAKVSYLVIFGVLMTIAVASFHQAVTYTIDAIEAMSHFMISLLPLFLSMMAAFGNVATVAFFNPFILFFTQISGVFVSTIIVPLFFLSAILNIATEVNEEYNVSQLANLLKQVAFILMGGFLTIFLTVMSLQGVNTAAADGIAVRAAKFVTSNFIPVVGRMFTDATDTVLSASLLIKNTVGIAGIVVILIITLFPVLKVLVLGLIFRVAAALLQPVADGPIVNMIDGMGKHILYILLALLMVSIMFFFSLVMLVIIGNMSLMIR</sequence>
<dbReference type="RefSeq" id="WP_343782363.1">
    <property type="nucleotide sequence ID" value="NZ_BAAACZ010000009.1"/>
</dbReference>
<feature type="transmembrane region" description="Helical" evidence="1">
    <location>
        <begin position="106"/>
        <end position="124"/>
    </location>
</feature>
<evidence type="ECO:0000256" key="1">
    <source>
        <dbReference type="SAM" id="Phobius"/>
    </source>
</evidence>
<feature type="transmembrane region" description="Helical" evidence="1">
    <location>
        <begin position="363"/>
        <end position="387"/>
    </location>
</feature>
<feature type="transmembrane region" description="Helical" evidence="1">
    <location>
        <begin position="205"/>
        <end position="224"/>
    </location>
</feature>
<evidence type="ECO:0000313" key="2">
    <source>
        <dbReference type="EMBL" id="GAA0458044.1"/>
    </source>
</evidence>
<name>A0ABP3JM58_9BACI</name>
<feature type="transmembrane region" description="Helical" evidence="1">
    <location>
        <begin position="311"/>
        <end position="343"/>
    </location>
</feature>
<dbReference type="EMBL" id="BAAACZ010000009">
    <property type="protein sequence ID" value="GAA0458044.1"/>
    <property type="molecule type" value="Genomic_DNA"/>
</dbReference>
<comment type="caution">
    <text evidence="2">The sequence shown here is derived from an EMBL/GenBank/DDBJ whole genome shotgun (WGS) entry which is preliminary data.</text>
</comment>
<proteinExistence type="predicted"/>
<dbReference type="Proteomes" id="UP001500740">
    <property type="component" value="Unassembled WGS sequence"/>
</dbReference>
<evidence type="ECO:0000313" key="3">
    <source>
        <dbReference type="Proteomes" id="UP001500740"/>
    </source>
</evidence>
<reference evidence="3" key="1">
    <citation type="journal article" date="2019" name="Int. J. Syst. Evol. Microbiol.">
        <title>The Global Catalogue of Microorganisms (GCM) 10K type strain sequencing project: providing services to taxonomists for standard genome sequencing and annotation.</title>
        <authorList>
            <consortium name="The Broad Institute Genomics Platform"/>
            <consortium name="The Broad Institute Genome Sequencing Center for Infectious Disease"/>
            <person name="Wu L."/>
            <person name="Ma J."/>
        </authorList>
    </citation>
    <scope>NUCLEOTIDE SEQUENCE [LARGE SCALE GENOMIC DNA]</scope>
    <source>
        <strain evidence="3">JCM 14193</strain>
    </source>
</reference>
<keyword evidence="1" id="KW-0812">Transmembrane</keyword>
<keyword evidence="1" id="KW-0472">Membrane</keyword>